<dbReference type="RefSeq" id="WP_147385431.1">
    <property type="nucleotide sequence ID" value="NZ_OMOH01000009.1"/>
</dbReference>
<feature type="transmembrane region" description="Helical" evidence="7">
    <location>
        <begin position="129"/>
        <end position="148"/>
    </location>
</feature>
<evidence type="ECO:0000256" key="7">
    <source>
        <dbReference type="SAM" id="Phobius"/>
    </source>
</evidence>
<evidence type="ECO:0000313" key="8">
    <source>
        <dbReference type="EMBL" id="SPF69159.1"/>
    </source>
</evidence>
<evidence type="ECO:0000256" key="3">
    <source>
        <dbReference type="ARBA" id="ARBA00022692"/>
    </source>
</evidence>
<feature type="transmembrane region" description="Helical" evidence="7">
    <location>
        <begin position="54"/>
        <end position="73"/>
    </location>
</feature>
<evidence type="ECO:0000256" key="6">
    <source>
        <dbReference type="SAM" id="MobiDB-lite"/>
    </source>
</evidence>
<feature type="transmembrane region" description="Helical" evidence="7">
    <location>
        <begin position="340"/>
        <end position="364"/>
    </location>
</feature>
<feature type="transmembrane region" description="Helical" evidence="7">
    <location>
        <begin position="397"/>
        <end position="417"/>
    </location>
</feature>
<dbReference type="PANTHER" id="PTHR30250:SF11">
    <property type="entry name" value="O-ANTIGEN TRANSPORTER-RELATED"/>
    <property type="match status" value="1"/>
</dbReference>
<dbReference type="PANTHER" id="PTHR30250">
    <property type="entry name" value="PST FAMILY PREDICTED COLANIC ACID TRANSPORTER"/>
    <property type="match status" value="1"/>
</dbReference>
<evidence type="ECO:0000256" key="1">
    <source>
        <dbReference type="ARBA" id="ARBA00004651"/>
    </source>
</evidence>
<protein>
    <recommendedName>
        <fullName evidence="10">Membrane protein involved in the export of O-antigen and teichoic acid</fullName>
    </recommendedName>
</protein>
<keyword evidence="2" id="KW-1003">Cell membrane</keyword>
<dbReference type="GO" id="GO:0005886">
    <property type="term" value="C:plasma membrane"/>
    <property type="evidence" value="ECO:0007669"/>
    <property type="project" value="UniProtKB-SubCell"/>
</dbReference>
<evidence type="ECO:0000256" key="5">
    <source>
        <dbReference type="ARBA" id="ARBA00023136"/>
    </source>
</evidence>
<accession>A0A375I4R0</accession>
<name>A0A375I4R0_9ACTN</name>
<keyword evidence="3 7" id="KW-0812">Transmembrane</keyword>
<keyword evidence="5 7" id="KW-0472">Membrane</keyword>
<proteinExistence type="predicted"/>
<dbReference type="AlphaFoldDB" id="A0A375I4R0"/>
<feature type="transmembrane region" description="Helical" evidence="7">
    <location>
        <begin position="301"/>
        <end position="328"/>
    </location>
</feature>
<organism evidence="8 9">
    <name type="scientific">Propionibacterium ruminifibrarum</name>
    <dbReference type="NCBI Taxonomy" id="1962131"/>
    <lineage>
        <taxon>Bacteria</taxon>
        <taxon>Bacillati</taxon>
        <taxon>Actinomycetota</taxon>
        <taxon>Actinomycetes</taxon>
        <taxon>Propionibacteriales</taxon>
        <taxon>Propionibacteriaceae</taxon>
        <taxon>Propionibacterium</taxon>
    </lineage>
</organism>
<evidence type="ECO:0000256" key="4">
    <source>
        <dbReference type="ARBA" id="ARBA00022989"/>
    </source>
</evidence>
<feature type="transmembrane region" description="Helical" evidence="7">
    <location>
        <begin position="25"/>
        <end position="48"/>
    </location>
</feature>
<dbReference type="Proteomes" id="UP000265962">
    <property type="component" value="Unassembled WGS sequence"/>
</dbReference>
<reference evidence="9" key="1">
    <citation type="submission" date="2018-02" db="EMBL/GenBank/DDBJ databases">
        <authorList>
            <person name="Hornung B."/>
        </authorList>
    </citation>
    <scope>NUCLEOTIDE SEQUENCE [LARGE SCALE GENOMIC DNA]</scope>
</reference>
<feature type="transmembrane region" description="Helical" evidence="7">
    <location>
        <begin position="261"/>
        <end position="280"/>
    </location>
</feature>
<comment type="subcellular location">
    <subcellularLocation>
        <location evidence="1">Cell membrane</location>
        <topology evidence="1">Multi-pass membrane protein</topology>
    </subcellularLocation>
</comment>
<evidence type="ECO:0008006" key="10">
    <source>
        <dbReference type="Google" id="ProtNLM"/>
    </source>
</evidence>
<dbReference type="EMBL" id="OMOH01000009">
    <property type="protein sequence ID" value="SPF69159.1"/>
    <property type="molecule type" value="Genomic_DNA"/>
</dbReference>
<feature type="transmembrane region" description="Helical" evidence="7">
    <location>
        <begin position="94"/>
        <end position="117"/>
    </location>
</feature>
<feature type="transmembrane region" description="Helical" evidence="7">
    <location>
        <begin position="371"/>
        <end position="391"/>
    </location>
</feature>
<feature type="transmembrane region" description="Helical" evidence="7">
    <location>
        <begin position="230"/>
        <end position="249"/>
    </location>
</feature>
<feature type="transmembrane region" description="Helical" evidence="7">
    <location>
        <begin position="189"/>
        <end position="209"/>
    </location>
</feature>
<dbReference type="InterPro" id="IPR050833">
    <property type="entry name" value="Poly_Biosynth_Transport"/>
</dbReference>
<feature type="transmembrane region" description="Helical" evidence="7">
    <location>
        <begin position="160"/>
        <end position="183"/>
    </location>
</feature>
<evidence type="ECO:0000313" key="9">
    <source>
        <dbReference type="Proteomes" id="UP000265962"/>
    </source>
</evidence>
<dbReference type="OrthoDB" id="4382106at2"/>
<keyword evidence="4 7" id="KW-1133">Transmembrane helix</keyword>
<gene>
    <name evidence="8" type="ORF">PROPJV5_2120</name>
</gene>
<feature type="region of interest" description="Disordered" evidence="6">
    <location>
        <begin position="1"/>
        <end position="20"/>
    </location>
</feature>
<keyword evidence="9" id="KW-1185">Reference proteome</keyword>
<evidence type="ECO:0000256" key="2">
    <source>
        <dbReference type="ARBA" id="ARBA00022475"/>
    </source>
</evidence>
<sequence length="433" mass="44299">MSDESSALSDDGPGARTASPGQTSAILAASVVSAAASLIITVLTARVLSVDDNAEFLVFWSLYFGIVGIIAGVQTESTRAVTASQLPTGRPAGAHVQTAALILGLSVGAVIAATSPLWLEVFLHRSSPWVVLAVVAGVVLSAGHFTTLGALSGQKSWYTFAWLIGVEAIVRPVGALVAGLVLARALLPVQVSVVLPAAVWILFCLITPSGRRSFAARADVPLGQLLRNNIMTMLSSASWALLVTGFPALLRATGGDVDSGVLAGTILAITLTRAPIMIPLQAVQGVAINKFTQDQGRNLGVIFTFMAGVLGIGVLGGILASLIGPWIIRVVYGPAYQVAPLTVGVLTVAAAGMGWLVLTGAATLGISAHRAYTGGWFLAAVCAFGIASLPLDLVTRATLALGIGPLLGVAVHVITLVRHSRSLSEEETASVPG</sequence>